<sequence length="79" mass="8672">MELSFENLKEEISIILDVTSEEVQTNTELTGSAHWDSFAMLSAAALVTKYTGAQLSMDDVSKLATVNDFISLINNSKDK</sequence>
<protein>
    <recommendedName>
        <fullName evidence="3">Acyl carrier protein</fullName>
    </recommendedName>
</protein>
<gene>
    <name evidence="1" type="ORF">C9I99_14880</name>
</gene>
<accession>A0A2T3IWP8</accession>
<evidence type="ECO:0008006" key="3">
    <source>
        <dbReference type="Google" id="ProtNLM"/>
    </source>
</evidence>
<proteinExistence type="predicted"/>
<evidence type="ECO:0000313" key="1">
    <source>
        <dbReference type="EMBL" id="PSU32889.1"/>
    </source>
</evidence>
<organism evidence="1 2">
    <name type="scientific">Photobacterium lutimaris</name>
    <dbReference type="NCBI Taxonomy" id="388278"/>
    <lineage>
        <taxon>Bacteria</taxon>
        <taxon>Pseudomonadati</taxon>
        <taxon>Pseudomonadota</taxon>
        <taxon>Gammaproteobacteria</taxon>
        <taxon>Vibrionales</taxon>
        <taxon>Vibrionaceae</taxon>
        <taxon>Photobacterium</taxon>
    </lineage>
</organism>
<keyword evidence="2" id="KW-1185">Reference proteome</keyword>
<dbReference type="EMBL" id="PYMH01000007">
    <property type="protein sequence ID" value="PSU32889.1"/>
    <property type="molecule type" value="Genomic_DNA"/>
</dbReference>
<reference evidence="1 2" key="1">
    <citation type="submission" date="2018-03" db="EMBL/GenBank/DDBJ databases">
        <title>Whole genome sequencing of Histamine producing bacteria.</title>
        <authorList>
            <person name="Butler K."/>
        </authorList>
    </citation>
    <scope>NUCLEOTIDE SEQUENCE [LARGE SCALE GENOMIC DNA]</scope>
    <source>
        <strain evidence="1 2">JCM 13586</strain>
    </source>
</reference>
<dbReference type="RefSeq" id="WP_107349684.1">
    <property type="nucleotide sequence ID" value="NZ_PYMH01000007.1"/>
</dbReference>
<evidence type="ECO:0000313" key="2">
    <source>
        <dbReference type="Proteomes" id="UP000241222"/>
    </source>
</evidence>
<name>A0A2T3IWP8_9GAMM</name>
<dbReference type="InterPro" id="IPR036736">
    <property type="entry name" value="ACP-like_sf"/>
</dbReference>
<comment type="caution">
    <text evidence="1">The sequence shown here is derived from an EMBL/GenBank/DDBJ whole genome shotgun (WGS) entry which is preliminary data.</text>
</comment>
<dbReference type="SUPFAM" id="SSF47336">
    <property type="entry name" value="ACP-like"/>
    <property type="match status" value="1"/>
</dbReference>
<dbReference type="Gene3D" id="1.10.1200.10">
    <property type="entry name" value="ACP-like"/>
    <property type="match status" value="1"/>
</dbReference>
<dbReference type="Proteomes" id="UP000241222">
    <property type="component" value="Unassembled WGS sequence"/>
</dbReference>
<dbReference type="AlphaFoldDB" id="A0A2T3IWP8"/>